<sequence>MIKLFLTDVDGTLFPEYGQELPDCFFDSLRELMDRGVLFGVCSGRPKGNLEKVFGPVTKDILFVCENGAYAAYRGENILLESIAAEDVAGVVRDVRRLDGCASMYDTGEICYFERGDEEGFEAMRDVYHFDCEMVEDLLVLKQPCIKFTIYRRDHIEAVLADAFIPKWTPKLSIACSGERVMDIMSKQVSKGTTIAAIQKRFGIALEETFAVGDNLNDVEMLKQAAYSVAVANARDIVKAICRYETASCTDDGELKIIQSLLADFDDPDRALMPYKKSN</sequence>
<dbReference type="STRING" id="887929.HMP0721_0960"/>
<gene>
    <name evidence="1" type="ORF">HMP0721_0960</name>
</gene>
<dbReference type="Gene3D" id="3.40.50.1000">
    <property type="entry name" value="HAD superfamily/HAD-like"/>
    <property type="match status" value="1"/>
</dbReference>
<dbReference type="SFLD" id="SFLDS00003">
    <property type="entry name" value="Haloacid_Dehalogenase"/>
    <property type="match status" value="1"/>
</dbReference>
<dbReference type="NCBIfam" id="TIGR01484">
    <property type="entry name" value="HAD-SF-IIB"/>
    <property type="match status" value="1"/>
</dbReference>
<dbReference type="RefSeq" id="WP_006598384.1">
    <property type="nucleotide sequence ID" value="NZ_GL622359.1"/>
</dbReference>
<evidence type="ECO:0000313" key="1">
    <source>
        <dbReference type="EMBL" id="EFV01567.1"/>
    </source>
</evidence>
<dbReference type="GO" id="GO:0000287">
    <property type="term" value="F:magnesium ion binding"/>
    <property type="evidence" value="ECO:0007669"/>
    <property type="project" value="TreeGrafter"/>
</dbReference>
<dbReference type="PANTHER" id="PTHR10000">
    <property type="entry name" value="PHOSPHOSERINE PHOSPHATASE"/>
    <property type="match status" value="1"/>
</dbReference>
<dbReference type="PANTHER" id="PTHR10000:SF8">
    <property type="entry name" value="HAD SUPERFAMILY HYDROLASE-LIKE, TYPE 3"/>
    <property type="match status" value="1"/>
</dbReference>
<dbReference type="AlphaFoldDB" id="E6MG27"/>
<keyword evidence="2" id="KW-1185">Reference proteome</keyword>
<dbReference type="Gene3D" id="3.30.1240.10">
    <property type="match status" value="1"/>
</dbReference>
<dbReference type="InterPro" id="IPR006379">
    <property type="entry name" value="HAD-SF_hydro_IIB"/>
</dbReference>
<dbReference type="Proteomes" id="UP000004754">
    <property type="component" value="Unassembled WGS sequence"/>
</dbReference>
<dbReference type="OrthoDB" id="9814970at2"/>
<protein>
    <submittedName>
        <fullName evidence="1">HAD hydrolase, family IIB</fullName>
    </submittedName>
</protein>
<dbReference type="SFLD" id="SFLDG01140">
    <property type="entry name" value="C2.B:_Phosphomannomutase_and_P"/>
    <property type="match status" value="1"/>
</dbReference>
<organism evidence="1 2">
    <name type="scientific">Pseudoramibacter alactolyticus ATCC 23263</name>
    <dbReference type="NCBI Taxonomy" id="887929"/>
    <lineage>
        <taxon>Bacteria</taxon>
        <taxon>Bacillati</taxon>
        <taxon>Bacillota</taxon>
        <taxon>Clostridia</taxon>
        <taxon>Eubacteriales</taxon>
        <taxon>Eubacteriaceae</taxon>
        <taxon>Pseudoramibacter</taxon>
    </lineage>
</organism>
<dbReference type="EMBL" id="AEQN01000016">
    <property type="protein sequence ID" value="EFV01567.1"/>
    <property type="molecule type" value="Genomic_DNA"/>
</dbReference>
<dbReference type="Pfam" id="PF08282">
    <property type="entry name" value="Hydrolase_3"/>
    <property type="match status" value="1"/>
</dbReference>
<dbReference type="GO" id="GO:0005829">
    <property type="term" value="C:cytosol"/>
    <property type="evidence" value="ECO:0007669"/>
    <property type="project" value="TreeGrafter"/>
</dbReference>
<accession>E6MG27</accession>
<keyword evidence="1" id="KW-0378">Hydrolase</keyword>
<name>E6MG27_9FIRM</name>
<comment type="caution">
    <text evidence="1">The sequence shown here is derived from an EMBL/GenBank/DDBJ whole genome shotgun (WGS) entry which is preliminary data.</text>
</comment>
<dbReference type="InterPro" id="IPR023214">
    <property type="entry name" value="HAD_sf"/>
</dbReference>
<evidence type="ECO:0000313" key="2">
    <source>
        <dbReference type="Proteomes" id="UP000004754"/>
    </source>
</evidence>
<dbReference type="InterPro" id="IPR036412">
    <property type="entry name" value="HAD-like_sf"/>
</dbReference>
<dbReference type="SUPFAM" id="SSF56784">
    <property type="entry name" value="HAD-like"/>
    <property type="match status" value="1"/>
</dbReference>
<dbReference type="eggNOG" id="COG0561">
    <property type="taxonomic scope" value="Bacteria"/>
</dbReference>
<reference evidence="1 2" key="1">
    <citation type="submission" date="2010-12" db="EMBL/GenBank/DDBJ databases">
        <authorList>
            <person name="Muzny D."/>
            <person name="Qin X."/>
            <person name="Deng J."/>
            <person name="Jiang H."/>
            <person name="Liu Y."/>
            <person name="Qu J."/>
            <person name="Song X.-Z."/>
            <person name="Zhang L."/>
            <person name="Thornton R."/>
            <person name="Coyle M."/>
            <person name="Francisco L."/>
            <person name="Jackson L."/>
            <person name="Javaid M."/>
            <person name="Korchina V."/>
            <person name="Kovar C."/>
            <person name="Mata R."/>
            <person name="Mathew T."/>
            <person name="Ngo R."/>
            <person name="Nguyen L."/>
            <person name="Nguyen N."/>
            <person name="Okwuonu G."/>
            <person name="Ongeri F."/>
            <person name="Pham C."/>
            <person name="Simmons D."/>
            <person name="Wilczek-Boney K."/>
            <person name="Hale W."/>
            <person name="Jakkamsetti A."/>
            <person name="Pham P."/>
            <person name="Ruth R."/>
            <person name="San Lucas F."/>
            <person name="Warren J."/>
            <person name="Zhang J."/>
            <person name="Zhao Z."/>
            <person name="Zhou C."/>
            <person name="Zhu D."/>
            <person name="Lee S."/>
            <person name="Bess C."/>
            <person name="Blankenburg K."/>
            <person name="Forbes L."/>
            <person name="Fu Q."/>
            <person name="Gubbala S."/>
            <person name="Hirani K."/>
            <person name="Jayaseelan J.C."/>
            <person name="Lara F."/>
            <person name="Munidasa M."/>
            <person name="Palculict T."/>
            <person name="Patil S."/>
            <person name="Pu L.-L."/>
            <person name="Saada N."/>
            <person name="Tang L."/>
            <person name="Weissenberger G."/>
            <person name="Zhu Y."/>
            <person name="Hemphill L."/>
            <person name="Shang Y."/>
            <person name="Youmans B."/>
            <person name="Ayvaz T."/>
            <person name="Ross M."/>
            <person name="Santibanez J."/>
            <person name="Aqrawi P."/>
            <person name="Gross S."/>
            <person name="Joshi V."/>
            <person name="Fowler G."/>
            <person name="Nazareth L."/>
            <person name="Reid J."/>
            <person name="Worley K."/>
            <person name="Petrosino J."/>
            <person name="Highlander S."/>
            <person name="Gibbs R."/>
        </authorList>
    </citation>
    <scope>NUCLEOTIDE SEQUENCE [LARGE SCALE GENOMIC DNA]</scope>
    <source>
        <strain evidence="1 2">ATCC 23263</strain>
    </source>
</reference>
<dbReference type="HOGENOM" id="CLU_044146_0_3_9"/>
<dbReference type="GO" id="GO:0016791">
    <property type="term" value="F:phosphatase activity"/>
    <property type="evidence" value="ECO:0007669"/>
    <property type="project" value="UniProtKB-ARBA"/>
</dbReference>
<proteinExistence type="predicted"/>